<feature type="transmembrane region" description="Helical" evidence="10">
    <location>
        <begin position="281"/>
        <end position="299"/>
    </location>
</feature>
<keyword evidence="12" id="KW-1185">Reference proteome</keyword>
<keyword evidence="3" id="KW-1003">Cell membrane</keyword>
<comment type="catalytic activity">
    <reaction evidence="8">
        <text>fluoride(in) = fluoride(out)</text>
        <dbReference type="Rhea" id="RHEA:76159"/>
        <dbReference type="ChEBI" id="CHEBI:17051"/>
    </reaction>
    <physiologicalReaction direction="left-to-right" evidence="8">
        <dbReference type="Rhea" id="RHEA:76160"/>
    </physiologicalReaction>
</comment>
<sequence>MAPSGVPPHEEAEEPTNRAALSKDEEAESAPDGYNDLDEVLGPPPDQNPEERPYFHRESLEERRSQRALSKEQYQSDLPGKGKSKHLLTQLYTISYLIFFAIFGTLARLGTQWITNYPNAPVIISELWANVGGCVVMGFLQQDRAIFEPRRGRQLLDALRDPEKLSAGEGKHPLPQKEDLKRKKTLPLYIGLSVGFCGSFTSFSSFIRDAFLALSNDLSGKNVGHLSRNAGWSVCAVLAVLIIEVGLSLAALSFGAHIAIATTPLLARLPKIHSHRFLDPLAVFLGFGCWLGAIFLAIWPPHNNWRGEVVFALVFAPLGCLLRFYLSLKLNSKIAQFPVGTFTANVFGTIILGMCYDLQHAGAGIAGNAGCQVLQGMQDGFCGCLTTVSTWVAELKSLRRRHAYFYGFTSVVVSFCCLVIIIGSLHWTVGLKAPVCKIA</sequence>
<comment type="similarity">
    <text evidence="7">Belongs to the fluoride channel Fluc/FEX (TC 1.A.43) family.</text>
</comment>
<evidence type="ECO:0000256" key="2">
    <source>
        <dbReference type="ARBA" id="ARBA00004651"/>
    </source>
</evidence>
<evidence type="ECO:0000256" key="9">
    <source>
        <dbReference type="SAM" id="MobiDB-lite"/>
    </source>
</evidence>
<comment type="function">
    <text evidence="1">Fluoride channel required for the rapid expulsion of cytoplasmic fluoride.</text>
</comment>
<organism evidence="11 12">
    <name type="scientific">Venturia nashicola</name>
    <dbReference type="NCBI Taxonomy" id="86259"/>
    <lineage>
        <taxon>Eukaryota</taxon>
        <taxon>Fungi</taxon>
        <taxon>Dikarya</taxon>
        <taxon>Ascomycota</taxon>
        <taxon>Pezizomycotina</taxon>
        <taxon>Dothideomycetes</taxon>
        <taxon>Pleosporomycetidae</taxon>
        <taxon>Venturiales</taxon>
        <taxon>Venturiaceae</taxon>
        <taxon>Venturia</taxon>
    </lineage>
</organism>
<dbReference type="GO" id="GO:1903425">
    <property type="term" value="F:fluoride transmembrane transporter activity"/>
    <property type="evidence" value="ECO:0007669"/>
    <property type="project" value="TreeGrafter"/>
</dbReference>
<feature type="compositionally biased region" description="Basic and acidic residues" evidence="9">
    <location>
        <begin position="49"/>
        <end position="65"/>
    </location>
</feature>
<dbReference type="GO" id="GO:0005886">
    <property type="term" value="C:plasma membrane"/>
    <property type="evidence" value="ECO:0007669"/>
    <property type="project" value="UniProtKB-SubCell"/>
</dbReference>
<dbReference type="PANTHER" id="PTHR28259">
    <property type="entry name" value="FLUORIDE EXPORT PROTEIN 1-RELATED"/>
    <property type="match status" value="1"/>
</dbReference>
<dbReference type="InterPro" id="IPR003691">
    <property type="entry name" value="FluC"/>
</dbReference>
<feature type="transmembrane region" description="Helical" evidence="10">
    <location>
        <begin position="186"/>
        <end position="207"/>
    </location>
</feature>
<evidence type="ECO:0000256" key="5">
    <source>
        <dbReference type="ARBA" id="ARBA00022989"/>
    </source>
</evidence>
<keyword evidence="4 10" id="KW-0812">Transmembrane</keyword>
<dbReference type="Proteomes" id="UP000298493">
    <property type="component" value="Unassembled WGS sequence"/>
</dbReference>
<evidence type="ECO:0000313" key="11">
    <source>
        <dbReference type="EMBL" id="TID22997.1"/>
    </source>
</evidence>
<feature type="transmembrane region" description="Helical" evidence="10">
    <location>
        <begin position="91"/>
        <end position="110"/>
    </location>
</feature>
<protein>
    <submittedName>
        <fullName evidence="11">CrcB-like protein</fullName>
    </submittedName>
</protein>
<evidence type="ECO:0000256" key="8">
    <source>
        <dbReference type="ARBA" id="ARBA00035585"/>
    </source>
</evidence>
<comment type="subcellular location">
    <subcellularLocation>
        <location evidence="2">Cell membrane</location>
        <topology evidence="2">Multi-pass membrane protein</topology>
    </subcellularLocation>
</comment>
<dbReference type="AlphaFoldDB" id="A0A4Z1P2U7"/>
<dbReference type="Pfam" id="PF02537">
    <property type="entry name" value="CRCB"/>
    <property type="match status" value="2"/>
</dbReference>
<accession>A0A4Z1P2U7</accession>
<dbReference type="OrthoDB" id="409792at2759"/>
<feature type="transmembrane region" description="Helical" evidence="10">
    <location>
        <begin position="305"/>
        <end position="326"/>
    </location>
</feature>
<evidence type="ECO:0000256" key="3">
    <source>
        <dbReference type="ARBA" id="ARBA00022475"/>
    </source>
</evidence>
<name>A0A4Z1P2U7_9PEZI</name>
<feature type="compositionally biased region" description="Acidic residues" evidence="9">
    <location>
        <begin position="25"/>
        <end position="39"/>
    </location>
</feature>
<gene>
    <name evidence="11" type="ORF">E6O75_ATG02171</name>
</gene>
<evidence type="ECO:0000256" key="7">
    <source>
        <dbReference type="ARBA" id="ARBA00035120"/>
    </source>
</evidence>
<dbReference type="PANTHER" id="PTHR28259:SF1">
    <property type="entry name" value="FLUORIDE EXPORT PROTEIN 1-RELATED"/>
    <property type="match status" value="1"/>
</dbReference>
<comment type="caution">
    <text evidence="11">The sequence shown here is derived from an EMBL/GenBank/DDBJ whole genome shotgun (WGS) entry which is preliminary data.</text>
</comment>
<keyword evidence="5 10" id="KW-1133">Transmembrane helix</keyword>
<evidence type="ECO:0000313" key="12">
    <source>
        <dbReference type="Proteomes" id="UP000298493"/>
    </source>
</evidence>
<proteinExistence type="inferred from homology"/>
<feature type="region of interest" description="Disordered" evidence="9">
    <location>
        <begin position="1"/>
        <end position="82"/>
    </location>
</feature>
<reference evidence="11 12" key="1">
    <citation type="submission" date="2019-04" db="EMBL/GenBank/DDBJ databases">
        <title>High contiguity whole genome sequence and gene annotation resource for two Venturia nashicola isolates.</title>
        <authorList>
            <person name="Prokchorchik M."/>
            <person name="Won K."/>
            <person name="Lee Y."/>
            <person name="Choi E.D."/>
            <person name="Segonzac C."/>
            <person name="Sohn K.H."/>
        </authorList>
    </citation>
    <scope>NUCLEOTIDE SEQUENCE [LARGE SCALE GENOMIC DNA]</scope>
    <source>
        <strain evidence="11 12">PRI2</strain>
    </source>
</reference>
<dbReference type="STRING" id="86259.A0A4Z1P2U7"/>
<feature type="transmembrane region" description="Helical" evidence="10">
    <location>
        <begin position="230"/>
        <end position="260"/>
    </location>
</feature>
<evidence type="ECO:0000256" key="10">
    <source>
        <dbReference type="SAM" id="Phobius"/>
    </source>
</evidence>
<feature type="transmembrane region" description="Helical" evidence="10">
    <location>
        <begin position="403"/>
        <end position="425"/>
    </location>
</feature>
<evidence type="ECO:0000256" key="1">
    <source>
        <dbReference type="ARBA" id="ARBA00002598"/>
    </source>
</evidence>
<evidence type="ECO:0000256" key="4">
    <source>
        <dbReference type="ARBA" id="ARBA00022692"/>
    </source>
</evidence>
<keyword evidence="6 10" id="KW-0472">Membrane</keyword>
<evidence type="ECO:0000256" key="6">
    <source>
        <dbReference type="ARBA" id="ARBA00023136"/>
    </source>
</evidence>
<dbReference type="EMBL" id="SNSC02000007">
    <property type="protein sequence ID" value="TID22997.1"/>
    <property type="molecule type" value="Genomic_DNA"/>
</dbReference>